<evidence type="ECO:0000313" key="2">
    <source>
        <dbReference type="Proteomes" id="UP001157502"/>
    </source>
</evidence>
<comment type="caution">
    <text evidence="1">The sequence shown here is derived from an EMBL/GenBank/DDBJ whole genome shotgun (WGS) entry which is preliminary data.</text>
</comment>
<gene>
    <name evidence="1" type="ORF">DPEC_G00099100</name>
</gene>
<name>A0ACC2GWF7_DALPE</name>
<protein>
    <submittedName>
        <fullName evidence="1">Uncharacterized protein</fullName>
    </submittedName>
</protein>
<dbReference type="Proteomes" id="UP001157502">
    <property type="component" value="Chromosome 8"/>
</dbReference>
<feature type="non-terminal residue" evidence="1">
    <location>
        <position position="1"/>
    </location>
</feature>
<keyword evidence="2" id="KW-1185">Reference proteome</keyword>
<sequence>EFIRIKAGITYRSSTGYWIGLTDLKVKGVWVWMDNTTVNGNIKYWDMNVGNGLWTANPEPNNWPPGEDCAILGWRCAVEFSCWNDSMCNLPANRICESRANT</sequence>
<reference evidence="1" key="1">
    <citation type="submission" date="2021-05" db="EMBL/GenBank/DDBJ databases">
        <authorList>
            <person name="Pan Q."/>
            <person name="Jouanno E."/>
            <person name="Zahm M."/>
            <person name="Klopp C."/>
            <person name="Cabau C."/>
            <person name="Louis A."/>
            <person name="Berthelot C."/>
            <person name="Parey E."/>
            <person name="Roest Crollius H."/>
            <person name="Montfort J."/>
            <person name="Robinson-Rechavi M."/>
            <person name="Bouchez O."/>
            <person name="Lampietro C."/>
            <person name="Lopez Roques C."/>
            <person name="Donnadieu C."/>
            <person name="Postlethwait J."/>
            <person name="Bobe J."/>
            <person name="Dillon D."/>
            <person name="Chandos A."/>
            <person name="von Hippel F."/>
            <person name="Guiguen Y."/>
        </authorList>
    </citation>
    <scope>NUCLEOTIDE SEQUENCE</scope>
    <source>
        <strain evidence="1">YG-Jan2019</strain>
    </source>
</reference>
<proteinExistence type="predicted"/>
<accession>A0ACC2GWF7</accession>
<organism evidence="1 2">
    <name type="scientific">Dallia pectoralis</name>
    <name type="common">Alaska blackfish</name>
    <dbReference type="NCBI Taxonomy" id="75939"/>
    <lineage>
        <taxon>Eukaryota</taxon>
        <taxon>Metazoa</taxon>
        <taxon>Chordata</taxon>
        <taxon>Craniata</taxon>
        <taxon>Vertebrata</taxon>
        <taxon>Euteleostomi</taxon>
        <taxon>Actinopterygii</taxon>
        <taxon>Neopterygii</taxon>
        <taxon>Teleostei</taxon>
        <taxon>Protacanthopterygii</taxon>
        <taxon>Esociformes</taxon>
        <taxon>Umbridae</taxon>
        <taxon>Dallia</taxon>
    </lineage>
</organism>
<dbReference type="EMBL" id="CM055735">
    <property type="protein sequence ID" value="KAJ8007912.1"/>
    <property type="molecule type" value="Genomic_DNA"/>
</dbReference>
<evidence type="ECO:0000313" key="1">
    <source>
        <dbReference type="EMBL" id="KAJ8007912.1"/>
    </source>
</evidence>